<name>A0A841H0N0_9BACT</name>
<evidence type="ECO:0000313" key="7">
    <source>
        <dbReference type="Proteomes" id="UP000582837"/>
    </source>
</evidence>
<dbReference type="InterPro" id="IPR050505">
    <property type="entry name" value="WDR55/POC1"/>
</dbReference>
<proteinExistence type="predicted"/>
<dbReference type="Gene3D" id="2.130.10.10">
    <property type="entry name" value="YVTN repeat-like/Quinoprotein amine dehydrogenase"/>
    <property type="match status" value="1"/>
</dbReference>
<reference evidence="6 7" key="1">
    <citation type="submission" date="2020-08" db="EMBL/GenBank/DDBJ databases">
        <title>Genomic Encyclopedia of Type Strains, Phase IV (KMG-IV): sequencing the most valuable type-strain genomes for metagenomic binning, comparative biology and taxonomic classification.</title>
        <authorList>
            <person name="Goeker M."/>
        </authorList>
    </citation>
    <scope>NUCLEOTIDE SEQUENCE [LARGE SCALE GENOMIC DNA]</scope>
    <source>
        <strain evidence="6 7">DSM 29007</strain>
    </source>
</reference>
<dbReference type="InterPro" id="IPR015943">
    <property type="entry name" value="WD40/YVTN_repeat-like_dom_sf"/>
</dbReference>
<evidence type="ECO:0000256" key="4">
    <source>
        <dbReference type="SAM" id="MobiDB-lite"/>
    </source>
</evidence>
<dbReference type="InterPro" id="IPR011047">
    <property type="entry name" value="Quinoprotein_ADH-like_sf"/>
</dbReference>
<comment type="caution">
    <text evidence="6">The sequence shown here is derived from an EMBL/GenBank/DDBJ whole genome shotgun (WGS) entry which is preliminary data.</text>
</comment>
<organism evidence="6 7">
    <name type="scientific">Longimicrobium terrae</name>
    <dbReference type="NCBI Taxonomy" id="1639882"/>
    <lineage>
        <taxon>Bacteria</taxon>
        <taxon>Pseudomonadati</taxon>
        <taxon>Gemmatimonadota</taxon>
        <taxon>Longimicrobiia</taxon>
        <taxon>Longimicrobiales</taxon>
        <taxon>Longimicrobiaceae</taxon>
        <taxon>Longimicrobium</taxon>
    </lineage>
</organism>
<dbReference type="PANTHER" id="PTHR44019">
    <property type="entry name" value="WD REPEAT-CONTAINING PROTEIN 55"/>
    <property type="match status" value="1"/>
</dbReference>
<evidence type="ECO:0000256" key="5">
    <source>
        <dbReference type="SAM" id="SignalP"/>
    </source>
</evidence>
<protein>
    <recommendedName>
        <fullName evidence="8">WD40 repeat domain-containing protein</fullName>
    </recommendedName>
</protein>
<evidence type="ECO:0000256" key="3">
    <source>
        <dbReference type="PROSITE-ProRule" id="PRU00221"/>
    </source>
</evidence>
<dbReference type="SUPFAM" id="SSF50998">
    <property type="entry name" value="Quinoprotein alcohol dehydrogenase-like"/>
    <property type="match status" value="1"/>
</dbReference>
<feature type="chain" id="PRO_5032469755" description="WD40 repeat domain-containing protein" evidence="5">
    <location>
        <begin position="20"/>
        <end position="421"/>
    </location>
</feature>
<evidence type="ECO:0008006" key="8">
    <source>
        <dbReference type="Google" id="ProtNLM"/>
    </source>
</evidence>
<dbReference type="PANTHER" id="PTHR44019:SF8">
    <property type="entry name" value="POC1 CENTRIOLAR PROTEIN HOMOLOG"/>
    <property type="match status" value="1"/>
</dbReference>
<accession>A0A841H0N0</accession>
<feature type="signal peptide" evidence="5">
    <location>
        <begin position="1"/>
        <end position="19"/>
    </location>
</feature>
<dbReference type="EMBL" id="JACHIA010000009">
    <property type="protein sequence ID" value="MBB6071494.1"/>
    <property type="molecule type" value="Genomic_DNA"/>
</dbReference>
<dbReference type="Pfam" id="PF00400">
    <property type="entry name" value="WD40"/>
    <property type="match status" value="1"/>
</dbReference>
<keyword evidence="1 3" id="KW-0853">WD repeat</keyword>
<evidence type="ECO:0000256" key="2">
    <source>
        <dbReference type="ARBA" id="ARBA00022737"/>
    </source>
</evidence>
<keyword evidence="5" id="KW-0732">Signal</keyword>
<evidence type="ECO:0000256" key="1">
    <source>
        <dbReference type="ARBA" id="ARBA00022574"/>
    </source>
</evidence>
<dbReference type="Proteomes" id="UP000582837">
    <property type="component" value="Unassembled WGS sequence"/>
</dbReference>
<keyword evidence="7" id="KW-1185">Reference proteome</keyword>
<evidence type="ECO:0000313" key="6">
    <source>
        <dbReference type="EMBL" id="MBB6071494.1"/>
    </source>
</evidence>
<feature type="repeat" description="WD" evidence="3">
    <location>
        <begin position="183"/>
        <end position="224"/>
    </location>
</feature>
<dbReference type="RefSeq" id="WP_170035005.1">
    <property type="nucleotide sequence ID" value="NZ_JABDTL010000001.1"/>
</dbReference>
<dbReference type="PROSITE" id="PS50082">
    <property type="entry name" value="WD_REPEATS_2"/>
    <property type="match status" value="1"/>
</dbReference>
<feature type="region of interest" description="Disordered" evidence="4">
    <location>
        <begin position="38"/>
        <end position="64"/>
    </location>
</feature>
<gene>
    <name evidence="6" type="ORF">HNQ61_003122</name>
</gene>
<keyword evidence="2" id="KW-0677">Repeat</keyword>
<sequence length="421" mass="45782">MRSLLLALTAVTALGGTLAAQTPDEPKDPVLREMMARQARECRPPGTPRSDYPKPGTREAGPATLRAYTPHPYRVTGSTDPQVSVREVVISEEGCLIAIHRSDRVLDVWSNREGRLLFSRPDTDWGYERTGMAFSPDASVLAIAGQGGLLKVYDAASGTLLAEMDGKPHIDETVRREMGKGIDQDRRSVMASVAFSPDNRRLVTTGNFGTVIVWDLASRRARWARRMEPQTPEPAMPGGNAVFTRDGQQIVVMGEQGMQVRSASTGEIVQPFPVSSGATPFDADGPMEFTNSRPEEMAASVDWPGLAVLGTTGAAREGGQAPRLRWIQIVNRHQLSPMYSFRVPEGLWHIAIRPEGGSLAGMRGDTVQVYSVMGPPEFVITPDVVQGAAGRITRVLFGVSGRMYTLHEGPIPLLTWDLSPI</sequence>
<dbReference type="AlphaFoldDB" id="A0A841H0N0"/>
<dbReference type="InterPro" id="IPR001680">
    <property type="entry name" value="WD40_rpt"/>
</dbReference>